<dbReference type="RefSeq" id="WP_063871487.1">
    <property type="nucleotide sequence ID" value="NZ_CAWMRI010000028.1"/>
</dbReference>
<sequence>MIQCRRQIPKTTQSLDDKAGSNCVETLGLAKIQRHILIFTDQTVANFCAKQVSLGSWEYLKTRRIQELKLDQPQDSLPFALLGLKPIACELVVLDR</sequence>
<organism evidence="1 2">
    <name type="scientific">Nodularia spumigena CENA596</name>
    <dbReference type="NCBI Taxonomy" id="1819295"/>
    <lineage>
        <taxon>Bacteria</taxon>
        <taxon>Bacillati</taxon>
        <taxon>Cyanobacteriota</taxon>
        <taxon>Cyanophyceae</taxon>
        <taxon>Nostocales</taxon>
        <taxon>Nodulariaceae</taxon>
        <taxon>Nodularia</taxon>
    </lineage>
</organism>
<gene>
    <name evidence="1" type="ORF">A2T98_02915</name>
</gene>
<comment type="caution">
    <text evidence="1">The sequence shown here is derived from an EMBL/GenBank/DDBJ whole genome shotgun (WGS) entry which is preliminary data.</text>
</comment>
<dbReference type="EMBL" id="LWAJ01000028">
    <property type="protein sequence ID" value="KZL51320.1"/>
    <property type="molecule type" value="Genomic_DNA"/>
</dbReference>
<dbReference type="Proteomes" id="UP000076555">
    <property type="component" value="Unassembled WGS sequence"/>
</dbReference>
<reference evidence="1 2" key="1">
    <citation type="submission" date="2016-04" db="EMBL/GenBank/DDBJ databases">
        <title>Draft Genome Assembly of the Bloom-forming Cyanobacterium Nodularia spumigena Strain CENA596 in Shrimp Production Ponds.</title>
        <authorList>
            <person name="Popin R.V."/>
            <person name="Rigonato J."/>
            <person name="Abreu V.A."/>
            <person name="Andreote A.P."/>
            <person name="Silveira S.B."/>
            <person name="Odebrecht C."/>
            <person name="Fiore M.F."/>
        </authorList>
    </citation>
    <scope>NUCLEOTIDE SEQUENCE [LARGE SCALE GENOMIC DNA]</scope>
    <source>
        <strain evidence="1 2">CENA596</strain>
    </source>
</reference>
<evidence type="ECO:0000313" key="2">
    <source>
        <dbReference type="Proteomes" id="UP000076555"/>
    </source>
</evidence>
<name>A0A166KMU0_NODSP</name>
<accession>A0A166KMU0</accession>
<dbReference type="OrthoDB" id="9800692at2"/>
<dbReference type="AlphaFoldDB" id="A0A166KMU0"/>
<proteinExistence type="predicted"/>
<evidence type="ECO:0000313" key="1">
    <source>
        <dbReference type="EMBL" id="KZL51320.1"/>
    </source>
</evidence>
<protein>
    <submittedName>
        <fullName evidence="1">Uncharacterized protein</fullName>
    </submittedName>
</protein>